<comment type="similarity">
    <text evidence="1 4">Belongs to the glycosyl hydrolase 3 family.</text>
</comment>
<dbReference type="Pfam" id="PF01915">
    <property type="entry name" value="Glyco_hydro_3_C"/>
    <property type="match status" value="1"/>
</dbReference>
<dbReference type="InterPro" id="IPR013783">
    <property type="entry name" value="Ig-like_fold"/>
</dbReference>
<dbReference type="InterPro" id="IPR050288">
    <property type="entry name" value="Cellulose_deg_GH3"/>
</dbReference>
<evidence type="ECO:0000313" key="8">
    <source>
        <dbReference type="Proteomes" id="UP000627292"/>
    </source>
</evidence>
<evidence type="ECO:0000256" key="2">
    <source>
        <dbReference type="ARBA" id="ARBA00022801"/>
    </source>
</evidence>
<feature type="domain" description="Fibronectin type III-like" evidence="6">
    <location>
        <begin position="640"/>
        <end position="710"/>
    </location>
</feature>
<dbReference type="Pfam" id="PF14310">
    <property type="entry name" value="Fn3-like"/>
    <property type="match status" value="1"/>
</dbReference>
<keyword evidence="5" id="KW-0732">Signal</keyword>
<dbReference type="SUPFAM" id="SSF51445">
    <property type="entry name" value="(Trans)glycosidases"/>
    <property type="match status" value="1"/>
</dbReference>
<dbReference type="EMBL" id="BMIB01000004">
    <property type="protein sequence ID" value="GGH75994.1"/>
    <property type="molecule type" value="Genomic_DNA"/>
</dbReference>
<dbReference type="PRINTS" id="PR00133">
    <property type="entry name" value="GLHYDRLASE3"/>
</dbReference>
<evidence type="ECO:0000256" key="4">
    <source>
        <dbReference type="RuleBase" id="RU361161"/>
    </source>
</evidence>
<keyword evidence="4" id="KW-0326">Glycosidase</keyword>
<keyword evidence="3" id="KW-0119">Carbohydrate metabolism</keyword>
<dbReference type="AlphaFoldDB" id="A0A917J0S9"/>
<dbReference type="InterPro" id="IPR001764">
    <property type="entry name" value="Glyco_hydro_3_N"/>
</dbReference>
<dbReference type="PROSITE" id="PS00775">
    <property type="entry name" value="GLYCOSYL_HYDROL_F3"/>
    <property type="match status" value="1"/>
</dbReference>
<dbReference type="PANTHER" id="PTHR42715">
    <property type="entry name" value="BETA-GLUCOSIDASE"/>
    <property type="match status" value="1"/>
</dbReference>
<dbReference type="Gene3D" id="3.20.20.300">
    <property type="entry name" value="Glycoside hydrolase, family 3, N-terminal domain"/>
    <property type="match status" value="1"/>
</dbReference>
<keyword evidence="8" id="KW-1185">Reference proteome</keyword>
<feature type="chain" id="PRO_5037507258" evidence="5">
    <location>
        <begin position="24"/>
        <end position="721"/>
    </location>
</feature>
<dbReference type="FunFam" id="2.60.40.10:FF:000495">
    <property type="entry name" value="Periplasmic beta-glucosidase"/>
    <property type="match status" value="1"/>
</dbReference>
<dbReference type="RefSeq" id="WP_188955687.1">
    <property type="nucleotide sequence ID" value="NZ_BMIB01000004.1"/>
</dbReference>
<evidence type="ECO:0000256" key="1">
    <source>
        <dbReference type="ARBA" id="ARBA00005336"/>
    </source>
</evidence>
<dbReference type="InterPro" id="IPR019800">
    <property type="entry name" value="Glyco_hydro_3_AS"/>
</dbReference>
<dbReference type="SUPFAM" id="SSF52279">
    <property type="entry name" value="Beta-D-glucan exohydrolase, C-terminal domain"/>
    <property type="match status" value="1"/>
</dbReference>
<evidence type="ECO:0000313" key="7">
    <source>
        <dbReference type="EMBL" id="GGH75994.1"/>
    </source>
</evidence>
<reference evidence="7" key="1">
    <citation type="journal article" date="2014" name="Int. J. Syst. Evol. Microbiol.">
        <title>Complete genome sequence of Corynebacterium casei LMG S-19264T (=DSM 44701T), isolated from a smear-ripened cheese.</title>
        <authorList>
            <consortium name="US DOE Joint Genome Institute (JGI-PGF)"/>
            <person name="Walter F."/>
            <person name="Albersmeier A."/>
            <person name="Kalinowski J."/>
            <person name="Ruckert C."/>
        </authorList>
    </citation>
    <scope>NUCLEOTIDE SEQUENCE</scope>
    <source>
        <strain evidence="7">CGMCC 1.15290</strain>
    </source>
</reference>
<dbReference type="GO" id="GO:0005975">
    <property type="term" value="P:carbohydrate metabolic process"/>
    <property type="evidence" value="ECO:0007669"/>
    <property type="project" value="InterPro"/>
</dbReference>
<proteinExistence type="inferred from homology"/>
<dbReference type="InterPro" id="IPR036881">
    <property type="entry name" value="Glyco_hydro_3_C_sf"/>
</dbReference>
<evidence type="ECO:0000256" key="5">
    <source>
        <dbReference type="SAM" id="SignalP"/>
    </source>
</evidence>
<accession>A0A917J0S9</accession>
<gene>
    <name evidence="7" type="ORF">GCM10011379_40160</name>
</gene>
<dbReference type="GO" id="GO:0008422">
    <property type="term" value="F:beta-glucosidase activity"/>
    <property type="evidence" value="ECO:0007669"/>
    <property type="project" value="UniProtKB-ARBA"/>
</dbReference>
<dbReference type="InterPro" id="IPR026891">
    <property type="entry name" value="Fn3-like"/>
</dbReference>
<dbReference type="SMART" id="SM01217">
    <property type="entry name" value="Fn3_like"/>
    <property type="match status" value="1"/>
</dbReference>
<dbReference type="PANTHER" id="PTHR42715:SF10">
    <property type="entry name" value="BETA-GLUCOSIDASE"/>
    <property type="match status" value="1"/>
</dbReference>
<evidence type="ECO:0000259" key="6">
    <source>
        <dbReference type="SMART" id="SM01217"/>
    </source>
</evidence>
<dbReference type="Pfam" id="PF00933">
    <property type="entry name" value="Glyco_hydro_3"/>
    <property type="match status" value="1"/>
</dbReference>
<feature type="signal peptide" evidence="5">
    <location>
        <begin position="1"/>
        <end position="23"/>
    </location>
</feature>
<comment type="caution">
    <text evidence="7">The sequence shown here is derived from an EMBL/GenBank/DDBJ whole genome shotgun (WGS) entry which is preliminary data.</text>
</comment>
<protein>
    <submittedName>
        <fullName evidence="7">Glycosyl hydrolase</fullName>
    </submittedName>
</protein>
<dbReference type="InterPro" id="IPR017853">
    <property type="entry name" value="GH"/>
</dbReference>
<dbReference type="Gene3D" id="3.40.50.1700">
    <property type="entry name" value="Glycoside hydrolase family 3 C-terminal domain"/>
    <property type="match status" value="1"/>
</dbReference>
<evidence type="ECO:0000256" key="3">
    <source>
        <dbReference type="ARBA" id="ARBA00023277"/>
    </source>
</evidence>
<sequence length="721" mass="78599">MFYRTIRLLPALVASLVVTAAGAQTSGEAAINAKVANTLKKLTLEEKVAMIHANSGFTSPGVSRLGIRELVMSDGPHGVRREQGRYWGDATPSADSGTYLPVGVCLAATWNPQLGYDFGSVLGSEAAYRGKDVILGPGINIIRSPLNGRNFEYQSEDPYLVSRLVVGYIKGVQDQGVSACVKHYAANSIETRRNFVNVLMSERALREIYLPGFKAAVQEGGVNTLMGAYNKFRGQYCTHNDYLINQVLKKEWGFKGLVMSDWGAVHNTVEALYYGCDLEMGTDLSMLPKPDYTKFFLGDTVVALVKSGRVAETVIDEKVRRILYVMYKTNVVDGQRKKGAYNTKAHQQTAEKIAEEGIVLLKNDNKTLPLTNAVKSVAVIGYNADRKQSMGGGSSQVRAFYEITPLQGLKNVAGNQLNITYSKGYNIYRGAQADAALIQEAAEAARKADVAIVVGGWTHGYDYNVWADNAYDAEDVDKPDMKMPFGQDELIKAVLEANPKTVVVLMGGGAIDVSQWAAGTPAIVQAWYPGTEGGTALAKILLGQVNPSGKLPMTFPKKLEDGPAEKLGMYAKDSINMYYTDDIYVGYRYFDTKQVEPQFAFGHGLSYTSFAFGNLTVTKSGKGATVSFTVKNTGKVAGAEVAQLYVRQEVSALPRPYKELKGFQKIALQPGEEKKVTIALKEDAFSYYDDNKNAWVLEPGVFDIMVGSSSRTTQLAGKINL</sequence>
<dbReference type="InterPro" id="IPR036962">
    <property type="entry name" value="Glyco_hydro_3_N_sf"/>
</dbReference>
<name>A0A917J0S9_9BACT</name>
<reference evidence="7" key="2">
    <citation type="submission" date="2020-09" db="EMBL/GenBank/DDBJ databases">
        <authorList>
            <person name="Sun Q."/>
            <person name="Zhou Y."/>
        </authorList>
    </citation>
    <scope>NUCLEOTIDE SEQUENCE</scope>
    <source>
        <strain evidence="7">CGMCC 1.15290</strain>
    </source>
</reference>
<organism evidence="7 8">
    <name type="scientific">Filimonas zeae</name>
    <dbReference type="NCBI Taxonomy" id="1737353"/>
    <lineage>
        <taxon>Bacteria</taxon>
        <taxon>Pseudomonadati</taxon>
        <taxon>Bacteroidota</taxon>
        <taxon>Chitinophagia</taxon>
        <taxon>Chitinophagales</taxon>
        <taxon>Chitinophagaceae</taxon>
        <taxon>Filimonas</taxon>
    </lineage>
</organism>
<keyword evidence="2 4" id="KW-0378">Hydrolase</keyword>
<dbReference type="Proteomes" id="UP000627292">
    <property type="component" value="Unassembled WGS sequence"/>
</dbReference>
<dbReference type="InterPro" id="IPR002772">
    <property type="entry name" value="Glyco_hydro_3_C"/>
</dbReference>
<dbReference type="Gene3D" id="2.60.40.10">
    <property type="entry name" value="Immunoglobulins"/>
    <property type="match status" value="1"/>
</dbReference>